<gene>
    <name evidence="2" type="ORF">ABB37_05755</name>
</gene>
<keyword evidence="1" id="KW-0472">Membrane</keyword>
<dbReference type="AlphaFoldDB" id="A0A0M9FZF7"/>
<dbReference type="EMBL" id="LGTL01000011">
    <property type="protein sequence ID" value="KPA79290.1"/>
    <property type="molecule type" value="Genomic_DNA"/>
</dbReference>
<feature type="transmembrane region" description="Helical" evidence="1">
    <location>
        <begin position="89"/>
        <end position="115"/>
    </location>
</feature>
<comment type="caution">
    <text evidence="2">The sequence shown here is derived from an EMBL/GenBank/DDBJ whole genome shotgun (WGS) entry which is preliminary data.</text>
</comment>
<dbReference type="GeneID" id="26906045"/>
<sequence length="120" mass="13715">MRFLFNAAVFILACNARKIGCCHFLFLHSLSLISTSEVLYLNVCSTDDVSLLCGSLLVRTLFLSCCGIVQEQKAVFSTRYERFSKSTLFCFFTFFFPFSDICVSRMLLTGVFFVVEARYM</sequence>
<dbReference type="Proteomes" id="UP000037923">
    <property type="component" value="Unassembled WGS sequence"/>
</dbReference>
<keyword evidence="1" id="KW-0812">Transmembrane</keyword>
<keyword evidence="3" id="KW-1185">Reference proteome</keyword>
<accession>A0A0M9FZF7</accession>
<reference evidence="2 3" key="1">
    <citation type="submission" date="2015-07" db="EMBL/GenBank/DDBJ databases">
        <title>High-quality genome of monoxenous trypanosomatid Leptomonas pyrrhocoris.</title>
        <authorList>
            <person name="Flegontov P."/>
            <person name="Butenko A."/>
            <person name="Firsov S."/>
            <person name="Vlcek C."/>
            <person name="Logacheva M.D."/>
            <person name="Field M."/>
            <person name="Filatov D."/>
            <person name="Flegontova O."/>
            <person name="Gerasimov E."/>
            <person name="Jackson A.P."/>
            <person name="Kelly S."/>
            <person name="Opperdoes F."/>
            <person name="O'Reilly A."/>
            <person name="Votypka J."/>
            <person name="Yurchenko V."/>
            <person name="Lukes J."/>
        </authorList>
    </citation>
    <scope>NUCLEOTIDE SEQUENCE [LARGE SCALE GENOMIC DNA]</scope>
    <source>
        <strain evidence="2">H10</strain>
    </source>
</reference>
<evidence type="ECO:0000313" key="2">
    <source>
        <dbReference type="EMBL" id="KPA79290.1"/>
    </source>
</evidence>
<evidence type="ECO:0000313" key="3">
    <source>
        <dbReference type="Proteomes" id="UP000037923"/>
    </source>
</evidence>
<name>A0A0M9FZF7_LEPPY</name>
<proteinExistence type="predicted"/>
<protein>
    <submittedName>
        <fullName evidence="2">Uncharacterized protein</fullName>
    </submittedName>
</protein>
<organism evidence="2 3">
    <name type="scientific">Leptomonas pyrrhocoris</name>
    <name type="common">Firebug parasite</name>
    <dbReference type="NCBI Taxonomy" id="157538"/>
    <lineage>
        <taxon>Eukaryota</taxon>
        <taxon>Discoba</taxon>
        <taxon>Euglenozoa</taxon>
        <taxon>Kinetoplastea</taxon>
        <taxon>Metakinetoplastina</taxon>
        <taxon>Trypanosomatida</taxon>
        <taxon>Trypanosomatidae</taxon>
        <taxon>Leishmaniinae</taxon>
        <taxon>Leptomonas</taxon>
    </lineage>
</organism>
<dbReference type="RefSeq" id="XP_015657729.1">
    <property type="nucleotide sequence ID" value="XM_015803904.1"/>
</dbReference>
<dbReference type="VEuPathDB" id="TriTrypDB:LpyrH10_11_2200"/>
<keyword evidence="1" id="KW-1133">Transmembrane helix</keyword>
<evidence type="ECO:0000256" key="1">
    <source>
        <dbReference type="SAM" id="Phobius"/>
    </source>
</evidence>